<evidence type="ECO:0000256" key="2">
    <source>
        <dbReference type="ARBA" id="ARBA00009665"/>
    </source>
</evidence>
<dbReference type="InterPro" id="IPR004331">
    <property type="entry name" value="SPX_dom"/>
</dbReference>
<keyword evidence="6" id="KW-0175">Coiled coil</keyword>
<keyword evidence="3 8" id="KW-0812">Transmembrane</keyword>
<dbReference type="CDD" id="cd14477">
    <property type="entry name" value="SPX_XPR1_like"/>
    <property type="match status" value="1"/>
</dbReference>
<comment type="subcellular location">
    <subcellularLocation>
        <location evidence="1">Membrane</location>
        <topology evidence="1">Multi-pass membrane protein</topology>
    </subcellularLocation>
</comment>
<feature type="compositionally biased region" description="Basic and acidic residues" evidence="7">
    <location>
        <begin position="735"/>
        <end position="746"/>
    </location>
</feature>
<feature type="transmembrane region" description="Helical" evidence="8">
    <location>
        <begin position="348"/>
        <end position="368"/>
    </location>
</feature>
<evidence type="ECO:0000256" key="8">
    <source>
        <dbReference type="SAM" id="Phobius"/>
    </source>
</evidence>
<feature type="transmembrane region" description="Helical" evidence="8">
    <location>
        <begin position="308"/>
        <end position="327"/>
    </location>
</feature>
<feature type="coiled-coil region" evidence="6">
    <location>
        <begin position="76"/>
        <end position="103"/>
    </location>
</feature>
<dbReference type="PANTHER" id="PTHR10783">
    <property type="entry name" value="XENOTROPIC AND POLYTROPIC RETROVIRUS RECEPTOR 1-RELATED"/>
    <property type="match status" value="1"/>
</dbReference>
<dbReference type="OrthoDB" id="9970435at2759"/>
<feature type="transmembrane region" description="Helical" evidence="8">
    <location>
        <begin position="409"/>
        <end position="429"/>
    </location>
</feature>
<evidence type="ECO:0000256" key="5">
    <source>
        <dbReference type="ARBA" id="ARBA00023136"/>
    </source>
</evidence>
<dbReference type="PANTHER" id="PTHR10783:SF103">
    <property type="entry name" value="SOLUTE CARRIER FAMILY 53 MEMBER 1"/>
    <property type="match status" value="1"/>
</dbReference>
<feature type="domain" description="EXS" evidence="9">
    <location>
        <begin position="466"/>
        <end position="672"/>
    </location>
</feature>
<dbReference type="Pfam" id="PF03124">
    <property type="entry name" value="EXS"/>
    <property type="match status" value="1"/>
</dbReference>
<dbReference type="EMBL" id="MTYJ01000164">
    <property type="protein sequence ID" value="OQV11683.1"/>
    <property type="molecule type" value="Genomic_DNA"/>
</dbReference>
<dbReference type="PROSITE" id="PS51382">
    <property type="entry name" value="SPX"/>
    <property type="match status" value="1"/>
</dbReference>
<evidence type="ECO:0000256" key="6">
    <source>
        <dbReference type="SAM" id="Coils"/>
    </source>
</evidence>
<evidence type="ECO:0000313" key="12">
    <source>
        <dbReference type="Proteomes" id="UP000192578"/>
    </source>
</evidence>
<keyword evidence="11" id="KW-0675">Receptor</keyword>
<dbReference type="GO" id="GO:0005886">
    <property type="term" value="C:plasma membrane"/>
    <property type="evidence" value="ECO:0007669"/>
    <property type="project" value="TreeGrafter"/>
</dbReference>
<feature type="transmembrane region" description="Helical" evidence="8">
    <location>
        <begin position="541"/>
        <end position="560"/>
    </location>
</feature>
<evidence type="ECO:0000256" key="1">
    <source>
        <dbReference type="ARBA" id="ARBA00004141"/>
    </source>
</evidence>
<dbReference type="Pfam" id="PF03105">
    <property type="entry name" value="SPX"/>
    <property type="match status" value="2"/>
</dbReference>
<organism evidence="11 12">
    <name type="scientific">Hypsibius exemplaris</name>
    <name type="common">Freshwater tardigrade</name>
    <dbReference type="NCBI Taxonomy" id="2072580"/>
    <lineage>
        <taxon>Eukaryota</taxon>
        <taxon>Metazoa</taxon>
        <taxon>Ecdysozoa</taxon>
        <taxon>Tardigrada</taxon>
        <taxon>Eutardigrada</taxon>
        <taxon>Parachela</taxon>
        <taxon>Hypsibioidea</taxon>
        <taxon>Hypsibiidae</taxon>
        <taxon>Hypsibius</taxon>
    </lineage>
</organism>
<evidence type="ECO:0000256" key="4">
    <source>
        <dbReference type="ARBA" id="ARBA00022989"/>
    </source>
</evidence>
<accession>A0A1W0W923</accession>
<dbReference type="InterPro" id="IPR004342">
    <property type="entry name" value="EXS_C"/>
</dbReference>
<dbReference type="AlphaFoldDB" id="A0A1W0W923"/>
<comment type="similarity">
    <text evidence="2">Belongs to the SYG1 (TC 2.A.94) family.</text>
</comment>
<dbReference type="GO" id="GO:0006817">
    <property type="term" value="P:phosphate ion transport"/>
    <property type="evidence" value="ECO:0007669"/>
    <property type="project" value="TreeGrafter"/>
</dbReference>
<protein>
    <submittedName>
        <fullName evidence="11">Xenotropic and polytropic retrovirus receptor 1</fullName>
    </submittedName>
</protein>
<evidence type="ECO:0000256" key="3">
    <source>
        <dbReference type="ARBA" id="ARBA00022692"/>
    </source>
</evidence>
<dbReference type="GO" id="GO:0016036">
    <property type="term" value="P:cellular response to phosphate starvation"/>
    <property type="evidence" value="ECO:0007669"/>
    <property type="project" value="TreeGrafter"/>
</dbReference>
<name>A0A1W0W923_HYPEX</name>
<gene>
    <name evidence="11" type="ORF">BV898_14027</name>
</gene>
<evidence type="ECO:0000259" key="9">
    <source>
        <dbReference type="PROSITE" id="PS51380"/>
    </source>
</evidence>
<feature type="region of interest" description="Disordered" evidence="7">
    <location>
        <begin position="698"/>
        <end position="755"/>
    </location>
</feature>
<dbReference type="Proteomes" id="UP000192578">
    <property type="component" value="Unassembled WGS sequence"/>
</dbReference>
<feature type="domain" description="SPX" evidence="10">
    <location>
        <begin position="1"/>
        <end position="188"/>
    </location>
</feature>
<dbReference type="GO" id="GO:0005794">
    <property type="term" value="C:Golgi apparatus"/>
    <property type="evidence" value="ECO:0007669"/>
    <property type="project" value="TreeGrafter"/>
</dbReference>
<evidence type="ECO:0000256" key="7">
    <source>
        <dbReference type="SAM" id="MobiDB-lite"/>
    </source>
</evidence>
<proteinExistence type="inferred from homology"/>
<keyword evidence="4 8" id="KW-1133">Transmembrane helix</keyword>
<evidence type="ECO:0000259" key="10">
    <source>
        <dbReference type="PROSITE" id="PS51382"/>
    </source>
</evidence>
<sequence>MKFGQHLTSHVTPEWRTQYVNYDDMKDMLLKVQQHADDFPMVDDDVEEGLTPREKYYKDFEESFFLYCEGQLKKINTFFAEKLAEAQRKFDALEVELKAHGARPNFFSAQEQRAHQKIPWFADFVDKDLRKAKRTFRKIHDLKLAFSEFYLSLILLQNFQNLNFTGFRKILKKHDKILSTDRGTRWRQEVIETAPFYVNKEIDTLILETENLVTSELEHGDRGKAMRRLRVPPLNEPASPSVFFLMGLFLGIFIVLLVVLILTGSFIGFPYNEFLKSGNVSENGTQIIEQGRERTDWRIVIRLYRGPFLIIIMLFLLAFNVHGWRSAGVNHVLIFELDPRNHLSQHHIMELAACMGVLWCVSLLLFFYSDFLGISHYAIPVIVSGVMLVFFINPFHVLFYDARKWVMKIVFRIIAAPFFAVGFADFWLADQFTSLSPAFLDIEYFICFYSFEVPWVTGGIPSRSNVCMSNSNAIRPILAVLPSWFRFAQCLRRYRDSKLAYPHLVNAGKYSTSFFVVLFSALNSMHVERYSEDFIAQRPVFYLWVISAIISSCYSFWWDIRMDWGFLDRNAKSNRLLRDSLVYSSSWYYYYTIVQDLVLRFAWTISISVNELGLLHHEILLSVLATAELWRRFVWNFFRLENEHLNNCGEFRAVRNIAVTPVGKKTDMALLVRTASDQEDGLTKKDSRKLHSIWKEANEEMKRDQDQHPSANAELFPINIPDPSYNPEEDEEEKDKDKEKEKKNGGEEVLLELAD</sequence>
<keyword evidence="12" id="KW-1185">Reference proteome</keyword>
<feature type="compositionally biased region" description="Basic and acidic residues" evidence="7">
    <location>
        <begin position="698"/>
        <end position="707"/>
    </location>
</feature>
<feature type="transmembrane region" description="Helical" evidence="8">
    <location>
        <begin position="374"/>
        <end position="397"/>
    </location>
</feature>
<comment type="caution">
    <text evidence="11">The sequence shown here is derived from an EMBL/GenBank/DDBJ whole genome shotgun (WGS) entry which is preliminary data.</text>
</comment>
<feature type="transmembrane region" description="Helical" evidence="8">
    <location>
        <begin position="242"/>
        <end position="269"/>
    </location>
</feature>
<dbReference type="GO" id="GO:0000822">
    <property type="term" value="F:inositol hexakisphosphate binding"/>
    <property type="evidence" value="ECO:0007669"/>
    <property type="project" value="TreeGrafter"/>
</dbReference>
<keyword evidence="5 8" id="KW-0472">Membrane</keyword>
<evidence type="ECO:0000313" key="11">
    <source>
        <dbReference type="EMBL" id="OQV11683.1"/>
    </source>
</evidence>
<reference evidence="12" key="1">
    <citation type="submission" date="2017-01" db="EMBL/GenBank/DDBJ databases">
        <title>Comparative genomics of anhydrobiosis in the tardigrade Hypsibius dujardini.</title>
        <authorList>
            <person name="Yoshida Y."/>
            <person name="Koutsovoulos G."/>
            <person name="Laetsch D."/>
            <person name="Stevens L."/>
            <person name="Kumar S."/>
            <person name="Horikawa D."/>
            <person name="Ishino K."/>
            <person name="Komine S."/>
            <person name="Tomita M."/>
            <person name="Blaxter M."/>
            <person name="Arakawa K."/>
        </authorList>
    </citation>
    <scope>NUCLEOTIDE SEQUENCE [LARGE SCALE GENOMIC DNA]</scope>
    <source>
        <strain evidence="12">Z151</strain>
    </source>
</reference>
<dbReference type="PROSITE" id="PS51380">
    <property type="entry name" value="EXS"/>
    <property type="match status" value="1"/>
</dbReference>